<evidence type="ECO:0000256" key="1">
    <source>
        <dbReference type="ARBA" id="ARBA00004613"/>
    </source>
</evidence>
<dbReference type="Pfam" id="PF07737">
    <property type="entry name" value="ATLF"/>
    <property type="match status" value="1"/>
</dbReference>
<dbReference type="KEGG" id="bwh:A9C19_08000"/>
<dbReference type="InterPro" id="IPR047568">
    <property type="entry name" value="ATLF-like_dom"/>
</dbReference>
<evidence type="ECO:0000256" key="2">
    <source>
        <dbReference type="ARBA" id="ARBA00022525"/>
    </source>
</evidence>
<dbReference type="PROSITE" id="PS51995">
    <property type="entry name" value="ATLF"/>
    <property type="match status" value="1"/>
</dbReference>
<keyword evidence="2" id="KW-0964">Secreted</keyword>
<feature type="domain" description="ATLF-like" evidence="3">
    <location>
        <begin position="44"/>
        <end position="231"/>
    </location>
</feature>
<proteinExistence type="predicted"/>
<dbReference type="InterPro" id="IPR014781">
    <property type="entry name" value="Anthrax_toxin_lethal/edema_N/C"/>
</dbReference>
<dbReference type="GO" id="GO:0005576">
    <property type="term" value="C:extracellular region"/>
    <property type="evidence" value="ECO:0007669"/>
    <property type="project" value="UniProtKB-SubCell"/>
</dbReference>
<evidence type="ECO:0000313" key="5">
    <source>
        <dbReference type="Proteomes" id="UP000181936"/>
    </source>
</evidence>
<comment type="subcellular location">
    <subcellularLocation>
        <location evidence="1">Secreted</location>
    </subcellularLocation>
</comment>
<dbReference type="GO" id="GO:0008237">
    <property type="term" value="F:metallopeptidase activity"/>
    <property type="evidence" value="ECO:0007669"/>
    <property type="project" value="InterPro"/>
</dbReference>
<evidence type="ECO:0000259" key="3">
    <source>
        <dbReference type="PROSITE" id="PS51995"/>
    </source>
</evidence>
<keyword evidence="5" id="KW-1185">Reference proteome</keyword>
<sequence length="242" mass="28033">MNKGLFLLLIVVITTSFYHLVKAFPEGILVADYQFKENHTILTNQYIKELVFLPEASFHEDEAITMIENIGKINENILQLALQESIHVKLFTGPLTNQRGLGKLKNSKPRGYENNQAFWESVPGMSSNRMVYAKIGHSEFGKGHGSVSLELHEFAHAIDRYVFHYVRSNPVFINIWKQEADALFPFQDYFIRFPEEYFAETFAMYYYDSSTKQLLEQKAPLTFKFILSLEKNAEETVKVLNN</sequence>
<dbReference type="InterPro" id="IPR024079">
    <property type="entry name" value="MetalloPept_cat_dom_sf"/>
</dbReference>
<organism evidence="4 5">
    <name type="scientific">Bacillus weihaiensis</name>
    <dbReference type="NCBI Taxonomy" id="1547283"/>
    <lineage>
        <taxon>Bacteria</taxon>
        <taxon>Bacillati</taxon>
        <taxon>Bacillota</taxon>
        <taxon>Bacilli</taxon>
        <taxon>Bacillales</taxon>
        <taxon>Bacillaceae</taxon>
        <taxon>Bacillus</taxon>
    </lineage>
</organism>
<dbReference type="EMBL" id="CP016020">
    <property type="protein sequence ID" value="APH04695.1"/>
    <property type="molecule type" value="Genomic_DNA"/>
</dbReference>
<reference evidence="4 5" key="1">
    <citation type="journal article" date="2016" name="Sci. Rep.">
        <title>Complete genome sequence and transcriptomic analysis of a novel marine strain Bacillus weihaiensis reveals the mechanism of brown algae degradation.</title>
        <authorList>
            <person name="Zhu Y."/>
            <person name="Chen P."/>
            <person name="Bao Y."/>
            <person name="Men Y."/>
            <person name="Zeng Y."/>
            <person name="Yang J."/>
            <person name="Sun J."/>
            <person name="Sun Y."/>
        </authorList>
    </citation>
    <scope>NUCLEOTIDE SEQUENCE [LARGE SCALE GENOMIC DNA]</scope>
    <source>
        <strain evidence="4 5">Alg07</strain>
    </source>
</reference>
<dbReference type="STRING" id="1547283.A9C19_08000"/>
<dbReference type="OrthoDB" id="2615003at2"/>
<name>A0A1L3MQR3_9BACI</name>
<gene>
    <name evidence="4" type="ORF">A9C19_08000</name>
</gene>
<dbReference type="Proteomes" id="UP000181936">
    <property type="component" value="Chromosome"/>
</dbReference>
<dbReference type="RefSeq" id="WP_072579485.1">
    <property type="nucleotide sequence ID" value="NZ_CP016020.1"/>
</dbReference>
<dbReference type="CDD" id="cd20183">
    <property type="entry name" value="M34_PPEP"/>
    <property type="match status" value="1"/>
</dbReference>
<dbReference type="Gene3D" id="3.40.390.10">
    <property type="entry name" value="Collagenase (Catalytic Domain)"/>
    <property type="match status" value="1"/>
</dbReference>
<dbReference type="AlphaFoldDB" id="A0A1L3MQR3"/>
<accession>A0A1L3MQR3</accession>
<protein>
    <recommendedName>
        <fullName evidence="3">ATLF-like domain-containing protein</fullName>
    </recommendedName>
</protein>
<dbReference type="SUPFAM" id="SSF55486">
    <property type="entry name" value="Metalloproteases ('zincins'), catalytic domain"/>
    <property type="match status" value="1"/>
</dbReference>
<evidence type="ECO:0000313" key="4">
    <source>
        <dbReference type="EMBL" id="APH04695.1"/>
    </source>
</evidence>